<dbReference type="Pfam" id="PF13384">
    <property type="entry name" value="HTH_23"/>
    <property type="match status" value="1"/>
</dbReference>
<comment type="caution">
    <text evidence="1">The sequence shown here is derived from an EMBL/GenBank/DDBJ whole genome shotgun (WGS) entry which is preliminary data.</text>
</comment>
<reference evidence="1 2" key="1">
    <citation type="submission" date="2014-01" db="EMBL/GenBank/DDBJ databases">
        <title>Plasmidome dynamics in the species complex Clostridium novyi sensu lato converts strains of independent lineages into distinctly different pathogens.</title>
        <authorList>
            <person name="Skarin H."/>
            <person name="Segerman B."/>
        </authorList>
    </citation>
    <scope>NUCLEOTIDE SEQUENCE [LARGE SCALE GENOMIC DNA]</scope>
    <source>
        <strain evidence="1 2">DC5</strain>
    </source>
</reference>
<accession>A0A0A0HY63</accession>
<evidence type="ECO:0000313" key="1">
    <source>
        <dbReference type="EMBL" id="KGM93011.1"/>
    </source>
</evidence>
<sequence length="219" mass="25552">MRGRPITFRYKHFIYDPKINNLIASTVFTDKDNLKLEKIINNYNYLKINRGYKYIIKDLYILVKNKLSTKEISEIYGVSTRTIQKWLKELGMSRSKKEAQKIAVKKRDYTSIHNSYKETMLNKLLIENPTIIHREDSIRFQLMNILRNLFKNCEIIVGINGLGVGGSIKDIPIVIIKNNITYKFIITSHPTITLRDYVVLAMPEDINSIVNKILSKLNL</sequence>
<dbReference type="RefSeq" id="WP_039260303.1">
    <property type="nucleotide sequence ID" value="NZ_JDRY01000175.1"/>
</dbReference>
<dbReference type="EMBL" id="JDRY01000175">
    <property type="protein sequence ID" value="KGM93011.1"/>
    <property type="molecule type" value="Genomic_DNA"/>
</dbReference>
<dbReference type="Proteomes" id="UP000030014">
    <property type="component" value="Unassembled WGS sequence"/>
</dbReference>
<dbReference type="Gene3D" id="1.10.10.60">
    <property type="entry name" value="Homeodomain-like"/>
    <property type="match status" value="1"/>
</dbReference>
<name>A0A0A0HY63_CLOBO</name>
<protein>
    <submittedName>
        <fullName evidence="1">Site specific tyrosine recombinase XerC</fullName>
    </submittedName>
</protein>
<evidence type="ECO:0000313" key="2">
    <source>
        <dbReference type="Proteomes" id="UP000030014"/>
    </source>
</evidence>
<gene>
    <name evidence="1" type="ORF">Z955_16290</name>
</gene>
<dbReference type="AlphaFoldDB" id="A0A0A0HY63"/>
<organism evidence="1 2">
    <name type="scientific">Clostridium botulinum C/D str. DC5</name>
    <dbReference type="NCBI Taxonomy" id="1443128"/>
    <lineage>
        <taxon>Bacteria</taxon>
        <taxon>Bacillati</taxon>
        <taxon>Bacillota</taxon>
        <taxon>Clostridia</taxon>
        <taxon>Eubacteriales</taxon>
        <taxon>Clostridiaceae</taxon>
        <taxon>Clostridium</taxon>
    </lineage>
</organism>
<proteinExistence type="predicted"/>